<evidence type="ECO:0000256" key="3">
    <source>
        <dbReference type="ARBA" id="ARBA00023136"/>
    </source>
</evidence>
<dbReference type="PANTHER" id="PTHR22914">
    <property type="entry name" value="CHITIN SYNTHASE"/>
    <property type="match status" value="1"/>
</dbReference>
<feature type="compositionally biased region" description="Acidic residues" evidence="4">
    <location>
        <begin position="134"/>
        <end position="148"/>
    </location>
</feature>
<evidence type="ECO:0000256" key="1">
    <source>
        <dbReference type="ARBA" id="ARBA00004141"/>
    </source>
</evidence>
<feature type="compositionally biased region" description="Basic and acidic residues" evidence="4">
    <location>
        <begin position="151"/>
        <end position="181"/>
    </location>
</feature>
<dbReference type="GO" id="GO:0071944">
    <property type="term" value="C:cell periphery"/>
    <property type="evidence" value="ECO:0007669"/>
    <property type="project" value="TreeGrafter"/>
</dbReference>
<dbReference type="GO" id="GO:0006031">
    <property type="term" value="P:chitin biosynthetic process"/>
    <property type="evidence" value="ECO:0007669"/>
    <property type="project" value="TreeGrafter"/>
</dbReference>
<gene>
    <name evidence="7" type="ORF">PoB_003959200</name>
</gene>
<proteinExistence type="predicted"/>
<name>A0AAV4B0P1_9GAST</name>
<sequence>MYRSKWHQKMGNIYQGGISPGNAFHSQHMVFPDGERFSRTNTLQGNDYLALGNPDSVGRVHNVYRNDRRSGLYRRNNEEYYSRKFNEGDDLFNENDDRYRDFNKMRRVSFQDNRGTDDFDNVFRYSSLQIPEDLDELPEPDYESDTSESDSGSRDSSFKEEDLSKEHHIKARKESRPENFGRKHSLRKPVHRTWDVFHANTGSHYPSTSDNSSTYLVLTSAIKIVFAVICFIFVLLSATASRITLITVTYFLRPKKDDWVAQSFVGESLRSPPIAALLSRAGAATDVKWIWAIILIIVTPYFFNFCSAVWKALFKTTGNFKFGVTLMAFLIESIHSFGLCTLVFYVMPRHDPIFNCCLLSATVAIPSVLGIFYPLSRSKENDVTDDKTKNSTCLKIRHLLSRLFGVISSLLHLATIGVWTYRDYNQTRSLRDSIAIAASLVCVSIGSWDNYVTVRGMHAQQDYKQAGKGRRAGLKALQQMLRKRKTKTSLMTTVWKMIFTIAYAAILFAWESEQCLRVFFFLENSASNCSLIGSTSLADDLPPLDTPGCQNYLPFYMALFNMLMSVICYKLGKSACKVLLQNTGFALPLMLVTPLSFGLLSLSYTNADDIQKFFGCAVSWAYSNAEVSLAEHLRQLVDDYWLFSSIAAYVTLMYVTRYVWSSRTARMAPTERLFVHPLYCGVLVEQSMLTNRRRVDDEANDKMYTNNLESISIQTEAKWQQAHLEEDVRDLDLATARSKLRNHTTPVIYICATMWHETENEMIQMLKSLFRLDSDQSARRNAQLFFNIKDPDYYEMEAHIFFDDAFEPHTDDGNDYRVNDFVRQLVKVMNVAARLASDVIVTTSLVRNIVSDLVVYNLSVLTKHVRNQTLPLLILLLKVS</sequence>
<feature type="transmembrane region" description="Helical" evidence="5">
    <location>
        <begin position="399"/>
        <end position="421"/>
    </location>
</feature>
<comment type="caution">
    <text evidence="7">The sequence shown here is derived from an EMBL/GenBank/DDBJ whole genome shotgun (WGS) entry which is preliminary data.</text>
</comment>
<evidence type="ECO:0000256" key="2">
    <source>
        <dbReference type="ARBA" id="ARBA00022692"/>
    </source>
</evidence>
<dbReference type="InterPro" id="IPR004835">
    <property type="entry name" value="Chitin_synth"/>
</dbReference>
<evidence type="ECO:0000256" key="4">
    <source>
        <dbReference type="SAM" id="MobiDB-lite"/>
    </source>
</evidence>
<dbReference type="Proteomes" id="UP000735302">
    <property type="component" value="Unassembled WGS sequence"/>
</dbReference>
<comment type="subcellular location">
    <subcellularLocation>
        <location evidence="1">Membrane</location>
        <topology evidence="1">Multi-pass membrane protein</topology>
    </subcellularLocation>
</comment>
<feature type="domain" description="Chitin synthase chs-1/2 N-terminal putative transporter" evidence="6">
    <location>
        <begin position="220"/>
        <end position="518"/>
    </location>
</feature>
<feature type="transmembrane region" description="Helical" evidence="5">
    <location>
        <begin position="322"/>
        <end position="346"/>
    </location>
</feature>
<dbReference type="GO" id="GO:0016020">
    <property type="term" value="C:membrane"/>
    <property type="evidence" value="ECO:0007669"/>
    <property type="project" value="UniProtKB-SubCell"/>
</dbReference>
<feature type="transmembrane region" description="Helical" evidence="5">
    <location>
        <begin position="584"/>
        <end position="604"/>
    </location>
</feature>
<evidence type="ECO:0000313" key="8">
    <source>
        <dbReference type="Proteomes" id="UP000735302"/>
    </source>
</evidence>
<dbReference type="InterPro" id="IPR055120">
    <property type="entry name" value="Chs-1/2_IV_N"/>
</dbReference>
<feature type="transmembrane region" description="Helical" evidence="5">
    <location>
        <begin position="553"/>
        <end position="572"/>
    </location>
</feature>
<feature type="transmembrane region" description="Helical" evidence="5">
    <location>
        <begin position="352"/>
        <end position="373"/>
    </location>
</feature>
<reference evidence="7 8" key="1">
    <citation type="journal article" date="2021" name="Elife">
        <title>Chloroplast acquisition without the gene transfer in kleptoplastic sea slugs, Plakobranchus ocellatus.</title>
        <authorList>
            <person name="Maeda T."/>
            <person name="Takahashi S."/>
            <person name="Yoshida T."/>
            <person name="Shimamura S."/>
            <person name="Takaki Y."/>
            <person name="Nagai Y."/>
            <person name="Toyoda A."/>
            <person name="Suzuki Y."/>
            <person name="Arimoto A."/>
            <person name="Ishii H."/>
            <person name="Satoh N."/>
            <person name="Nishiyama T."/>
            <person name="Hasebe M."/>
            <person name="Maruyama T."/>
            <person name="Minagawa J."/>
            <person name="Obokata J."/>
            <person name="Shigenobu S."/>
        </authorList>
    </citation>
    <scope>NUCLEOTIDE SEQUENCE [LARGE SCALE GENOMIC DNA]</scope>
</reference>
<dbReference type="GO" id="GO:0004100">
    <property type="term" value="F:chitin synthase activity"/>
    <property type="evidence" value="ECO:0007669"/>
    <property type="project" value="InterPro"/>
</dbReference>
<feature type="region of interest" description="Disordered" evidence="4">
    <location>
        <begin position="134"/>
        <end position="184"/>
    </location>
</feature>
<evidence type="ECO:0000259" key="6">
    <source>
        <dbReference type="Pfam" id="PF23000"/>
    </source>
</evidence>
<feature type="transmembrane region" description="Helical" evidence="5">
    <location>
        <begin position="490"/>
        <end position="510"/>
    </location>
</feature>
<dbReference type="AlphaFoldDB" id="A0AAV4B0P1"/>
<evidence type="ECO:0000313" key="7">
    <source>
        <dbReference type="EMBL" id="GFO13087.1"/>
    </source>
</evidence>
<accession>A0AAV4B0P1</accession>
<dbReference type="Pfam" id="PF23000">
    <property type="entry name" value="ChitinSynthase_IV_N"/>
    <property type="match status" value="1"/>
</dbReference>
<feature type="transmembrane region" description="Helical" evidence="5">
    <location>
        <begin position="289"/>
        <end position="310"/>
    </location>
</feature>
<organism evidence="7 8">
    <name type="scientific">Plakobranchus ocellatus</name>
    <dbReference type="NCBI Taxonomy" id="259542"/>
    <lineage>
        <taxon>Eukaryota</taxon>
        <taxon>Metazoa</taxon>
        <taxon>Spiralia</taxon>
        <taxon>Lophotrochozoa</taxon>
        <taxon>Mollusca</taxon>
        <taxon>Gastropoda</taxon>
        <taxon>Heterobranchia</taxon>
        <taxon>Euthyneura</taxon>
        <taxon>Panpulmonata</taxon>
        <taxon>Sacoglossa</taxon>
        <taxon>Placobranchoidea</taxon>
        <taxon>Plakobranchidae</taxon>
        <taxon>Plakobranchus</taxon>
    </lineage>
</organism>
<keyword evidence="5" id="KW-1133">Transmembrane helix</keyword>
<keyword evidence="3 5" id="KW-0472">Membrane</keyword>
<dbReference type="EMBL" id="BLXT01004479">
    <property type="protein sequence ID" value="GFO13087.1"/>
    <property type="molecule type" value="Genomic_DNA"/>
</dbReference>
<dbReference type="PANTHER" id="PTHR22914:SF42">
    <property type="entry name" value="CHITIN SYNTHASE"/>
    <property type="match status" value="1"/>
</dbReference>
<evidence type="ECO:0000256" key="5">
    <source>
        <dbReference type="SAM" id="Phobius"/>
    </source>
</evidence>
<feature type="transmembrane region" description="Helical" evidence="5">
    <location>
        <begin position="224"/>
        <end position="252"/>
    </location>
</feature>
<keyword evidence="2 5" id="KW-0812">Transmembrane</keyword>
<feature type="transmembrane region" description="Helical" evidence="5">
    <location>
        <begin position="640"/>
        <end position="660"/>
    </location>
</feature>
<protein>
    <submittedName>
        <fullName evidence="7">Chitin synthase</fullName>
    </submittedName>
</protein>
<keyword evidence="8" id="KW-1185">Reference proteome</keyword>